<dbReference type="Proteomes" id="UP000199347">
    <property type="component" value="Unassembled WGS sequence"/>
</dbReference>
<protein>
    <submittedName>
        <fullName evidence="1">Uncharacterized protein</fullName>
    </submittedName>
</protein>
<dbReference type="RefSeq" id="WP_092809100.1">
    <property type="nucleotide sequence ID" value="NZ_FMVW01000001.1"/>
</dbReference>
<accession>A0A1G5M9R1</accession>
<dbReference type="EMBL" id="FMVW01000001">
    <property type="protein sequence ID" value="SCZ21524.1"/>
    <property type="molecule type" value="Genomic_DNA"/>
</dbReference>
<proteinExistence type="predicted"/>
<reference evidence="1 2" key="1">
    <citation type="submission" date="2016-10" db="EMBL/GenBank/DDBJ databases">
        <authorList>
            <person name="de Groot N.N."/>
        </authorList>
    </citation>
    <scope>NUCLEOTIDE SEQUENCE [LARGE SCALE GENOMIC DNA]</scope>
    <source>
        <strain evidence="1 2">DSM 2698</strain>
    </source>
</reference>
<dbReference type="AlphaFoldDB" id="A0A1G5M9R1"/>
<organism evidence="1 2">
    <name type="scientific">Afifella marina DSM 2698</name>
    <dbReference type="NCBI Taxonomy" id="1120955"/>
    <lineage>
        <taxon>Bacteria</taxon>
        <taxon>Pseudomonadati</taxon>
        <taxon>Pseudomonadota</taxon>
        <taxon>Alphaproteobacteria</taxon>
        <taxon>Hyphomicrobiales</taxon>
        <taxon>Afifellaceae</taxon>
        <taxon>Afifella</taxon>
    </lineage>
</organism>
<evidence type="ECO:0000313" key="2">
    <source>
        <dbReference type="Proteomes" id="UP000199347"/>
    </source>
</evidence>
<keyword evidence="2" id="KW-1185">Reference proteome</keyword>
<evidence type="ECO:0000313" key="1">
    <source>
        <dbReference type="EMBL" id="SCZ21524.1"/>
    </source>
</evidence>
<dbReference type="STRING" id="1120955.SAMN03080610_00278"/>
<gene>
    <name evidence="1" type="ORF">SAMN03080610_00278</name>
</gene>
<name>A0A1G5M9R1_AFIMA</name>
<sequence length="208" mass="23898">MDDEDVIYARVGESVIQGMKEANRDYEHLSSEWVHERGVESFVSAYVSQWLRKKRSLGVRRVLIEATIAELKEKCANFEADSGYFWENLHGGKRIDIVCIGDNNDAIGVVELKRNKIYSEWASDIERVKTLAGRVRCVDFGTFGAFVGFREGEDVADEAYKFIRKQSECLSGAKSLSVLPFRYNSRWKEYSDALWRYSIVGCTFYKPT</sequence>